<dbReference type="Gene3D" id="3.40.50.10610">
    <property type="entry name" value="ABC-type transport auxiliary lipoprotein component"/>
    <property type="match status" value="1"/>
</dbReference>
<keyword evidence="4" id="KW-1185">Reference proteome</keyword>
<feature type="domain" description="ABC-type transport auxiliary lipoprotein component" evidence="2">
    <location>
        <begin position="38"/>
        <end position="189"/>
    </location>
</feature>
<organism evidence="3 4">
    <name type="scientific">Azospirillum melinis</name>
    <dbReference type="NCBI Taxonomy" id="328839"/>
    <lineage>
        <taxon>Bacteria</taxon>
        <taxon>Pseudomonadati</taxon>
        <taxon>Pseudomonadota</taxon>
        <taxon>Alphaproteobacteria</taxon>
        <taxon>Rhodospirillales</taxon>
        <taxon>Azospirillaceae</taxon>
        <taxon>Azospirillum</taxon>
    </lineage>
</organism>
<dbReference type="EMBL" id="WHOS01000034">
    <property type="protein sequence ID" value="NUB02063.1"/>
    <property type="molecule type" value="Genomic_DNA"/>
</dbReference>
<evidence type="ECO:0000313" key="4">
    <source>
        <dbReference type="Proteomes" id="UP000605086"/>
    </source>
</evidence>
<evidence type="ECO:0000256" key="1">
    <source>
        <dbReference type="SAM" id="SignalP"/>
    </source>
</evidence>
<feature type="signal peptide" evidence="1">
    <location>
        <begin position="1"/>
        <end position="21"/>
    </location>
</feature>
<protein>
    <recommendedName>
        <fullName evidence="2">ABC-type transport auxiliary lipoprotein component domain-containing protein</fullName>
    </recommendedName>
</protein>
<dbReference type="Proteomes" id="UP000605086">
    <property type="component" value="Unassembled WGS sequence"/>
</dbReference>
<evidence type="ECO:0000313" key="3">
    <source>
        <dbReference type="EMBL" id="NUB02063.1"/>
    </source>
</evidence>
<sequence>MTRTCTRSLLLALCLALPAGCGISPPTHYHALSRPDDALPASGQARMLVEILPVAVPESLTRSNLVLTDEAGRVTVMESERWLSPIGDELRQILSDGLWKTARASDTYQAPVSGSAVTLPLFRLAVRLDRFEAVPGRAAMIDASWTLRRLPDGAVQGCRWAGRQPVDGRDAAAAAATLSAASRRLADRIGDSLRHVAAGQGLPCPDESR</sequence>
<dbReference type="RefSeq" id="WP_174473084.1">
    <property type="nucleotide sequence ID" value="NZ_JAGINN010000029.1"/>
</dbReference>
<feature type="chain" id="PRO_5047230020" description="ABC-type transport auxiliary lipoprotein component domain-containing protein" evidence="1">
    <location>
        <begin position="22"/>
        <end position="209"/>
    </location>
</feature>
<dbReference type="Pfam" id="PF03886">
    <property type="entry name" value="ABC_trans_aux"/>
    <property type="match status" value="1"/>
</dbReference>
<dbReference type="SUPFAM" id="SSF159594">
    <property type="entry name" value="XCC0632-like"/>
    <property type="match status" value="1"/>
</dbReference>
<keyword evidence="1" id="KW-0732">Signal</keyword>
<evidence type="ECO:0000259" key="2">
    <source>
        <dbReference type="Pfam" id="PF03886"/>
    </source>
</evidence>
<dbReference type="InterPro" id="IPR005586">
    <property type="entry name" value="ABC_trans_aux"/>
</dbReference>
<accession>A0ABX2KJW6</accession>
<comment type="caution">
    <text evidence="3">The sequence shown here is derived from an EMBL/GenBank/DDBJ whole genome shotgun (WGS) entry which is preliminary data.</text>
</comment>
<reference evidence="3 4" key="1">
    <citation type="submission" date="2019-10" db="EMBL/GenBank/DDBJ databases">
        <title>Genome sequence of Azospirillum melinis.</title>
        <authorList>
            <person name="Ambrosini A."/>
            <person name="Sant'Anna F.H."/>
            <person name="Cassan F.D."/>
            <person name="Souza E.M."/>
            <person name="Passaglia L.M.P."/>
        </authorList>
    </citation>
    <scope>NUCLEOTIDE SEQUENCE [LARGE SCALE GENOMIC DNA]</scope>
    <source>
        <strain evidence="3 4">TMCY0552</strain>
    </source>
</reference>
<gene>
    <name evidence="3" type="ORF">GBZ48_22725</name>
</gene>
<name>A0ABX2KJW6_9PROT</name>
<proteinExistence type="predicted"/>